<keyword evidence="3" id="KW-1185">Reference proteome</keyword>
<name>A0ABY2SJQ7_9HYPH</name>
<dbReference type="EMBL" id="SZPQ01000018">
    <property type="protein sequence ID" value="TKI05704.1"/>
    <property type="molecule type" value="Genomic_DNA"/>
</dbReference>
<proteinExistence type="predicted"/>
<accession>A0ABY2SJQ7</accession>
<feature type="transmembrane region" description="Helical" evidence="1">
    <location>
        <begin position="35"/>
        <end position="57"/>
    </location>
</feature>
<feature type="transmembrane region" description="Helical" evidence="1">
    <location>
        <begin position="93"/>
        <end position="112"/>
    </location>
</feature>
<feature type="transmembrane region" description="Helical" evidence="1">
    <location>
        <begin position="69"/>
        <end position="87"/>
    </location>
</feature>
<dbReference type="InterPro" id="IPR019690">
    <property type="entry name" value="DUF2569"/>
</dbReference>
<reference evidence="2 3" key="1">
    <citation type="submission" date="2019-04" db="EMBL/GenBank/DDBJ databases">
        <authorList>
            <person name="Li M."/>
            <person name="Gao C."/>
        </authorList>
    </citation>
    <scope>NUCLEOTIDE SEQUENCE [LARGE SCALE GENOMIC DNA]</scope>
    <source>
        <strain evidence="2 3">BGMRC 2031</strain>
    </source>
</reference>
<dbReference type="Proteomes" id="UP000305202">
    <property type="component" value="Unassembled WGS sequence"/>
</dbReference>
<keyword evidence="1" id="KW-0812">Transmembrane</keyword>
<sequence>MALLSASLMIGIHLLTLIQHWQAFRQALQLPMFGVQWFSSLATALAMWLFSFWVLRLLVTHSRRFPKMFILWLLAGVLLGLKTFAFSPVTDALALRTLMWPLLAAALGVPYIKRSLRVRQTFTRP</sequence>
<gene>
    <name evidence="2" type="ORF">FCN80_13430</name>
</gene>
<evidence type="ECO:0000313" key="2">
    <source>
        <dbReference type="EMBL" id="TKI05704.1"/>
    </source>
</evidence>
<comment type="caution">
    <text evidence="2">The sequence shown here is derived from an EMBL/GenBank/DDBJ whole genome shotgun (WGS) entry which is preliminary data.</text>
</comment>
<organism evidence="2 3">
    <name type="scientific">Martelella alba</name>
    <dbReference type="NCBI Taxonomy" id="2590451"/>
    <lineage>
        <taxon>Bacteria</taxon>
        <taxon>Pseudomonadati</taxon>
        <taxon>Pseudomonadota</taxon>
        <taxon>Alphaproteobacteria</taxon>
        <taxon>Hyphomicrobiales</taxon>
        <taxon>Aurantimonadaceae</taxon>
        <taxon>Martelella</taxon>
    </lineage>
</organism>
<keyword evidence="1" id="KW-0472">Membrane</keyword>
<keyword evidence="1" id="KW-1133">Transmembrane helix</keyword>
<evidence type="ECO:0000256" key="1">
    <source>
        <dbReference type="SAM" id="Phobius"/>
    </source>
</evidence>
<dbReference type="Pfam" id="PF10754">
    <property type="entry name" value="DUF2569"/>
    <property type="match status" value="1"/>
</dbReference>
<evidence type="ECO:0000313" key="3">
    <source>
        <dbReference type="Proteomes" id="UP000305202"/>
    </source>
</evidence>
<protein>
    <submittedName>
        <fullName evidence="2">DUF2569 domain-containing protein</fullName>
    </submittedName>
</protein>